<dbReference type="OMA" id="EPDMDHY"/>
<dbReference type="FunFam" id="1.25.40.10:FF:000242">
    <property type="entry name" value="Pentatricopeptide repeat-containing protein"/>
    <property type="match status" value="1"/>
</dbReference>
<dbReference type="Gene3D" id="1.25.40.10">
    <property type="entry name" value="Tetratricopeptide repeat domain"/>
    <property type="match status" value="6"/>
</dbReference>
<dbReference type="Proteomes" id="UP000036987">
    <property type="component" value="Unassembled WGS sequence"/>
</dbReference>
<dbReference type="Pfam" id="PF01535">
    <property type="entry name" value="PPR"/>
    <property type="match status" value="6"/>
</dbReference>
<keyword evidence="4" id="KW-1185">Reference proteome</keyword>
<sequence length="760" mass="84357">MLHSLLKPKCQHYRYHLPSAEFITTWTEITEESAKPTHAISITSNSDPDVCFYNRVITAYFNAGNLSDAEKLFERMPRRNSVSYNSMISGYSQNGYVGKCLKIISKMLGVAGIRPTKFTFGSLLGSSSALELKNGVCLHTLMLKSGILNSDQFSGTALLGFYGKQGNLNDSLKVFMEMPERGVITWNSMIAAFANHRFTNDCTILFRELWRNRGHGGIEASSFTFLTLLTIGRSPEFSLYGETIHGIVIRLGMESDVTLTNALLEMYSNVSSGSPETAEKLFTTMTNSDTISWNTIITAFSKSRRPGRAVEFFFNMVFDGRYHPTETTFTSTITACCSLDPPEFFFGEIIHAKAIKNSLAKSEFTGTALLHFYANHKHLKHAEKIFEEIPTKTVVSWNTLITGYVNNDHSTVIPLRIMLHNGMCRPNEFTLSSAVKGSSFPELNQIHSLIIRMGYSDDGYVSAAVMSSYSSNGYFSDALGYASLLKTPLNSVSANIIAATYNRSGRYSDAQRLLGCINDTGDVTATSRNILIASCSRSGDLSGAFLILKQMMIGKNFPDNYAAVGLLSLCTDLNCLGLGTSLHGLLIKVQFESFDLFVQNVLLDMYGKCGNLEGSLKVFKEMGEKNMVSWTALISALGIHGHGILALQKFKQMETEGFIPDRVSLVTVLSTCRYTGLVEEGMALFRDMKSLYGIEPDMDHFVCVVDLLCKNGYLKEAEKVISNMPFQPNAAVWRIFLGHCNDITDIKYDFDYPFSKIESL</sequence>
<dbReference type="InterPro" id="IPR011990">
    <property type="entry name" value="TPR-like_helical_dom_sf"/>
</dbReference>
<dbReference type="GO" id="GO:0003723">
    <property type="term" value="F:RNA binding"/>
    <property type="evidence" value="ECO:0007669"/>
    <property type="project" value="InterPro"/>
</dbReference>
<dbReference type="OrthoDB" id="1913111at2759"/>
<feature type="repeat" description="PPR" evidence="2">
    <location>
        <begin position="49"/>
        <end position="83"/>
    </location>
</feature>
<dbReference type="EMBL" id="LFYR01000244">
    <property type="protein sequence ID" value="KMZ74750.1"/>
    <property type="molecule type" value="Genomic_DNA"/>
</dbReference>
<gene>
    <name evidence="3" type="ORF">ZOSMA_122G00200</name>
</gene>
<feature type="repeat" description="PPR" evidence="2">
    <location>
        <begin position="289"/>
        <end position="323"/>
    </location>
</feature>
<dbReference type="AlphaFoldDB" id="A0A0K9Q2S9"/>
<dbReference type="Pfam" id="PF13041">
    <property type="entry name" value="PPR_2"/>
    <property type="match status" value="2"/>
</dbReference>
<dbReference type="NCBIfam" id="TIGR00756">
    <property type="entry name" value="PPR"/>
    <property type="match status" value="5"/>
</dbReference>
<protein>
    <recommendedName>
        <fullName evidence="5">Pentatricopeptide repeat-containing protein</fullName>
    </recommendedName>
</protein>
<organism evidence="3 4">
    <name type="scientific">Zostera marina</name>
    <name type="common">Eelgrass</name>
    <dbReference type="NCBI Taxonomy" id="29655"/>
    <lineage>
        <taxon>Eukaryota</taxon>
        <taxon>Viridiplantae</taxon>
        <taxon>Streptophyta</taxon>
        <taxon>Embryophyta</taxon>
        <taxon>Tracheophyta</taxon>
        <taxon>Spermatophyta</taxon>
        <taxon>Magnoliopsida</taxon>
        <taxon>Liliopsida</taxon>
        <taxon>Zosteraceae</taxon>
        <taxon>Zostera</taxon>
    </lineage>
</organism>
<evidence type="ECO:0000256" key="2">
    <source>
        <dbReference type="PROSITE-ProRule" id="PRU00708"/>
    </source>
</evidence>
<reference evidence="4" key="1">
    <citation type="journal article" date="2016" name="Nature">
        <title>The genome of the seagrass Zostera marina reveals angiosperm adaptation to the sea.</title>
        <authorList>
            <person name="Olsen J.L."/>
            <person name="Rouze P."/>
            <person name="Verhelst B."/>
            <person name="Lin Y.-C."/>
            <person name="Bayer T."/>
            <person name="Collen J."/>
            <person name="Dattolo E."/>
            <person name="De Paoli E."/>
            <person name="Dittami S."/>
            <person name="Maumus F."/>
            <person name="Michel G."/>
            <person name="Kersting A."/>
            <person name="Lauritano C."/>
            <person name="Lohaus R."/>
            <person name="Toepel M."/>
            <person name="Tonon T."/>
            <person name="Vanneste K."/>
            <person name="Amirebrahimi M."/>
            <person name="Brakel J."/>
            <person name="Bostroem C."/>
            <person name="Chovatia M."/>
            <person name="Grimwood J."/>
            <person name="Jenkins J.W."/>
            <person name="Jueterbock A."/>
            <person name="Mraz A."/>
            <person name="Stam W.T."/>
            <person name="Tice H."/>
            <person name="Bornberg-Bauer E."/>
            <person name="Green P.J."/>
            <person name="Pearson G.A."/>
            <person name="Procaccini G."/>
            <person name="Duarte C.M."/>
            <person name="Schmutz J."/>
            <person name="Reusch T.B.H."/>
            <person name="Van de Peer Y."/>
        </authorList>
    </citation>
    <scope>NUCLEOTIDE SEQUENCE [LARGE SCALE GENOMIC DNA]</scope>
    <source>
        <strain evidence="4">cv. Finnish</strain>
    </source>
</reference>
<dbReference type="PANTHER" id="PTHR47926">
    <property type="entry name" value="PENTATRICOPEPTIDE REPEAT-CONTAINING PROTEIN"/>
    <property type="match status" value="1"/>
</dbReference>
<feature type="repeat" description="PPR" evidence="2">
    <location>
        <begin position="595"/>
        <end position="629"/>
    </location>
</feature>
<dbReference type="PROSITE" id="PS51375">
    <property type="entry name" value="PPR"/>
    <property type="match status" value="4"/>
</dbReference>
<dbReference type="PANTHER" id="PTHR47926:SF423">
    <property type="entry name" value="REPEAT-CONTAINING PROTEIN, PUTATIVE-RELATED"/>
    <property type="match status" value="1"/>
</dbReference>
<evidence type="ECO:0000313" key="4">
    <source>
        <dbReference type="Proteomes" id="UP000036987"/>
    </source>
</evidence>
<keyword evidence="1" id="KW-0677">Repeat</keyword>
<dbReference type="InterPro" id="IPR046960">
    <property type="entry name" value="PPR_At4g14850-like_plant"/>
</dbReference>
<dbReference type="GO" id="GO:0009451">
    <property type="term" value="P:RNA modification"/>
    <property type="evidence" value="ECO:0000318"/>
    <property type="project" value="GO_Central"/>
</dbReference>
<dbReference type="FunFam" id="1.25.40.10:FF:001096">
    <property type="entry name" value="Pentatricopeptide repeat-containing protein"/>
    <property type="match status" value="1"/>
</dbReference>
<feature type="repeat" description="PPR" evidence="2">
    <location>
        <begin position="151"/>
        <end position="185"/>
    </location>
</feature>
<comment type="caution">
    <text evidence="3">The sequence shown here is derived from an EMBL/GenBank/DDBJ whole genome shotgun (WGS) entry which is preliminary data.</text>
</comment>
<accession>A0A0K9Q2S9</accession>
<evidence type="ECO:0000313" key="3">
    <source>
        <dbReference type="EMBL" id="KMZ74750.1"/>
    </source>
</evidence>
<evidence type="ECO:0008006" key="5">
    <source>
        <dbReference type="Google" id="ProtNLM"/>
    </source>
</evidence>
<dbReference type="InterPro" id="IPR002885">
    <property type="entry name" value="PPR_rpt"/>
</dbReference>
<name>A0A0K9Q2S9_ZOSMR</name>
<dbReference type="Pfam" id="PF12854">
    <property type="entry name" value="PPR_1"/>
    <property type="match status" value="1"/>
</dbReference>
<proteinExistence type="predicted"/>
<evidence type="ECO:0000256" key="1">
    <source>
        <dbReference type="ARBA" id="ARBA00022737"/>
    </source>
</evidence>